<dbReference type="Gene3D" id="3.30.1030.10">
    <property type="entry name" value="Methenyltetrahydromethanopterin Cyclohydrolase, Chain A, domain 2"/>
    <property type="match status" value="1"/>
</dbReference>
<protein>
    <recommendedName>
        <fullName evidence="4 10">Methenyltetrahydromethanopterin cyclohydrolase</fullName>
        <ecNumber evidence="3 10">3.5.4.27</ecNumber>
    </recommendedName>
    <alternativeName>
        <fullName evidence="8 10">Methenyl-H4MPT cyclohydrolase</fullName>
    </alternativeName>
</protein>
<reference evidence="11 12" key="1">
    <citation type="journal article" date="2019" name="Int. J. Syst. Evol. Microbiol.">
        <title>The Global Catalogue of Microorganisms (GCM) 10K type strain sequencing project: providing services to taxonomists for standard genome sequencing and annotation.</title>
        <authorList>
            <consortium name="The Broad Institute Genomics Platform"/>
            <consortium name="The Broad Institute Genome Sequencing Center for Infectious Disease"/>
            <person name="Wu L."/>
            <person name="Ma J."/>
        </authorList>
    </citation>
    <scope>NUCLEOTIDE SEQUENCE [LARGE SCALE GENOMIC DNA]</scope>
    <source>
        <strain evidence="11 12">XZYJT29</strain>
    </source>
</reference>
<dbReference type="NCBIfam" id="TIGR03120">
    <property type="entry name" value="one_C_mch"/>
    <property type="match status" value="1"/>
</dbReference>
<dbReference type="GO" id="GO:0018759">
    <property type="term" value="F:methenyltetrahydromethanopterin cyclohydrolase activity"/>
    <property type="evidence" value="ECO:0007669"/>
    <property type="project" value="UniProtKB-UniRule"/>
</dbReference>
<evidence type="ECO:0000313" key="12">
    <source>
        <dbReference type="Proteomes" id="UP001596432"/>
    </source>
</evidence>
<gene>
    <name evidence="10 11" type="primary">mch</name>
    <name evidence="11" type="ORF">ACFQMA_04965</name>
</gene>
<comment type="similarity">
    <text evidence="2 10">Belongs to the MCH family.</text>
</comment>
<evidence type="ECO:0000256" key="3">
    <source>
        <dbReference type="ARBA" id="ARBA00012765"/>
    </source>
</evidence>
<dbReference type="Gene3D" id="3.10.340.11">
    <property type="entry name" value="Methenyltetrahydromethanopterin Cyclohydrolase, Chain A, domain 1"/>
    <property type="match status" value="1"/>
</dbReference>
<keyword evidence="7 10" id="KW-0378">Hydrolase</keyword>
<keyword evidence="5 10" id="KW-0963">Cytoplasm</keyword>
<evidence type="ECO:0000313" key="11">
    <source>
        <dbReference type="EMBL" id="MFC7139188.1"/>
    </source>
</evidence>
<dbReference type="GO" id="GO:0005737">
    <property type="term" value="C:cytoplasm"/>
    <property type="evidence" value="ECO:0007669"/>
    <property type="project" value="UniProtKB-SubCell"/>
</dbReference>
<dbReference type="HAMAP" id="MF_00486">
    <property type="entry name" value="McH"/>
    <property type="match status" value="1"/>
</dbReference>
<evidence type="ECO:0000256" key="7">
    <source>
        <dbReference type="ARBA" id="ARBA00022801"/>
    </source>
</evidence>
<evidence type="ECO:0000256" key="9">
    <source>
        <dbReference type="ARBA" id="ARBA00048684"/>
    </source>
</evidence>
<dbReference type="AlphaFoldDB" id="A0ABD5XVL6"/>
<organism evidence="11 12">
    <name type="scientific">Halosimplex aquaticum</name>
    <dbReference type="NCBI Taxonomy" id="3026162"/>
    <lineage>
        <taxon>Archaea</taxon>
        <taxon>Methanobacteriati</taxon>
        <taxon>Methanobacteriota</taxon>
        <taxon>Stenosarchaea group</taxon>
        <taxon>Halobacteria</taxon>
        <taxon>Halobacteriales</taxon>
        <taxon>Haloarculaceae</taxon>
        <taxon>Halosimplex</taxon>
    </lineage>
</organism>
<dbReference type="RefSeq" id="WP_274324786.1">
    <property type="nucleotide sequence ID" value="NZ_CP118158.1"/>
</dbReference>
<comment type="caution">
    <text evidence="11">The sequence shown here is derived from an EMBL/GenBank/DDBJ whole genome shotgun (WGS) entry which is preliminary data.</text>
</comment>
<dbReference type="GO" id="GO:0006730">
    <property type="term" value="P:one-carbon metabolic process"/>
    <property type="evidence" value="ECO:0007669"/>
    <property type="project" value="UniProtKB-UniRule"/>
</dbReference>
<dbReference type="EC" id="3.5.4.27" evidence="3 10"/>
<dbReference type="EMBL" id="JBHTAS010000001">
    <property type="protein sequence ID" value="MFC7139188.1"/>
    <property type="molecule type" value="Genomic_DNA"/>
</dbReference>
<name>A0ABD5XVL6_9EURY</name>
<evidence type="ECO:0000256" key="6">
    <source>
        <dbReference type="ARBA" id="ARBA00022563"/>
    </source>
</evidence>
<keyword evidence="12" id="KW-1185">Reference proteome</keyword>
<dbReference type="SUPFAM" id="SSF56199">
    <property type="entry name" value="Methenyltetrahydromethanopterin cyclohydrolase"/>
    <property type="match status" value="1"/>
</dbReference>
<evidence type="ECO:0000256" key="10">
    <source>
        <dbReference type="HAMAP-Rule" id="MF_00486"/>
    </source>
</evidence>
<dbReference type="Pfam" id="PF02289">
    <property type="entry name" value="MCH"/>
    <property type="match status" value="1"/>
</dbReference>
<keyword evidence="6 10" id="KW-0554">One-carbon metabolism</keyword>
<dbReference type="InterPro" id="IPR003209">
    <property type="entry name" value="METHMP_CycHdrlase"/>
</dbReference>
<evidence type="ECO:0000256" key="8">
    <source>
        <dbReference type="ARBA" id="ARBA00030468"/>
    </source>
</evidence>
<comment type="catalytic activity">
    <reaction evidence="9 10">
        <text>5,10-methenyl-5,6,7,8-tetrahydromethanopterin + H2O = N(5)-formyl-5,6,7,8-tetrahydromethanopterin + H(+)</text>
        <dbReference type="Rhea" id="RHEA:19053"/>
        <dbReference type="ChEBI" id="CHEBI:15377"/>
        <dbReference type="ChEBI" id="CHEBI:15378"/>
        <dbReference type="ChEBI" id="CHEBI:58018"/>
        <dbReference type="ChEBI" id="CHEBI:58337"/>
        <dbReference type="EC" id="3.5.4.27"/>
    </reaction>
</comment>
<dbReference type="GeneID" id="78819439"/>
<comment type="function">
    <text evidence="10">Catalyzes the hydrolysis of methenyl-H(4)MPT(+) to 5-formyl-H(4)MPT.</text>
</comment>
<evidence type="ECO:0000256" key="5">
    <source>
        <dbReference type="ARBA" id="ARBA00022490"/>
    </source>
</evidence>
<sequence length="310" mass="32807">MESLNRTATDLVDEAIDFADELNVAVHQLDDEALVLDFGVDVPGGVEAGLMLAEIQTAGLATVQSRMDEVAGAPLSHVELSTDHPAMALLCSQKAGWEISLDGFEGLGSGPARALVAEEDEFQRVGYRDDFEFAVLAVETETVPDERVVDHVAELAGVAESGVFLQAFSTASLTGSVTAAARAAELATFRLSELGYDPLDVLSASGSAPVAPVADGEEAAIARTNDALAYGGQVHLVVDEPFDRFDEVVSTATDEYDRPFADIFADADWDFHEVPESVFAPAQVTVDVLGGDTHVFGDVNEDRLAESFGL</sequence>
<accession>A0ABD5XVL6</accession>
<evidence type="ECO:0000256" key="4">
    <source>
        <dbReference type="ARBA" id="ARBA00020597"/>
    </source>
</evidence>
<evidence type="ECO:0000256" key="2">
    <source>
        <dbReference type="ARBA" id="ARBA00006902"/>
    </source>
</evidence>
<comment type="subcellular location">
    <subcellularLocation>
        <location evidence="1 10">Cytoplasm</location>
    </subcellularLocation>
</comment>
<evidence type="ECO:0000256" key="1">
    <source>
        <dbReference type="ARBA" id="ARBA00004496"/>
    </source>
</evidence>
<dbReference type="Proteomes" id="UP001596432">
    <property type="component" value="Unassembled WGS sequence"/>
</dbReference>
<proteinExistence type="inferred from homology"/>